<dbReference type="PANTHER" id="PTHR47197">
    <property type="entry name" value="PROTEIN NIRF"/>
    <property type="match status" value="1"/>
</dbReference>
<dbReference type="InterPro" id="IPR015943">
    <property type="entry name" value="WD40/YVTN_repeat-like_dom_sf"/>
</dbReference>
<dbReference type="AlphaFoldDB" id="A0A1H1KGX5"/>
<dbReference type="PANTHER" id="PTHR47197:SF3">
    <property type="entry name" value="DIHYDRO-HEME D1 DEHYDROGENASE"/>
    <property type="match status" value="1"/>
</dbReference>
<evidence type="ECO:0000313" key="1">
    <source>
        <dbReference type="EMBL" id="SDR61039.1"/>
    </source>
</evidence>
<evidence type="ECO:0008006" key="3">
    <source>
        <dbReference type="Google" id="ProtNLM"/>
    </source>
</evidence>
<accession>A0A1H1KGX5</accession>
<gene>
    <name evidence="1" type="ORF">SAMN05445850_7518</name>
</gene>
<dbReference type="EMBL" id="FNKX01000004">
    <property type="protein sequence ID" value="SDR61039.1"/>
    <property type="molecule type" value="Genomic_DNA"/>
</dbReference>
<protein>
    <recommendedName>
        <fullName evidence="3">40-residue YVTN family beta-propeller repeat-containing protein</fullName>
    </recommendedName>
</protein>
<dbReference type="STRING" id="157910.SAMN05445850_7518"/>
<name>A0A1H1KGX5_9BURK</name>
<dbReference type="Gene3D" id="2.130.10.10">
    <property type="entry name" value="YVTN repeat-like/Quinoprotein amine dehydrogenase"/>
    <property type="match status" value="1"/>
</dbReference>
<keyword evidence="2" id="KW-1185">Reference proteome</keyword>
<dbReference type="SUPFAM" id="SSF51004">
    <property type="entry name" value="C-terminal (heme d1) domain of cytochrome cd1-nitrite reductase"/>
    <property type="match status" value="1"/>
</dbReference>
<dbReference type="RefSeq" id="WP_090812116.1">
    <property type="nucleotide sequence ID" value="NZ_FNKX01000004.1"/>
</dbReference>
<dbReference type="Proteomes" id="UP000199365">
    <property type="component" value="Unassembled WGS sequence"/>
</dbReference>
<reference evidence="2" key="1">
    <citation type="submission" date="2016-10" db="EMBL/GenBank/DDBJ databases">
        <authorList>
            <person name="Varghese N."/>
            <person name="Submissions S."/>
        </authorList>
    </citation>
    <scope>NUCLEOTIDE SEQUENCE [LARGE SCALE GENOMIC DNA]</scope>
    <source>
        <strain evidence="2">DUS833</strain>
    </source>
</reference>
<evidence type="ECO:0000313" key="2">
    <source>
        <dbReference type="Proteomes" id="UP000199365"/>
    </source>
</evidence>
<sequence>MNDILLLVQKCAHTFSFYDLETKAALKHIVLPSFPHEFTVDAERRFAYVGIFGIETAWTRGQDGDHRIAEIDLHERKLTRILDLWPYYRPHGMASDADGRLYAMSEASDMLLVFDRPREQTVPNMAVPSGGVKTHLVTLTRDASRAYGVHLLSNTVTQFDPRDATVTPRAVMPGPRPEGNALSSDEKTLFVANRGDDTLVPIDTATMTCGRRAKTRSDPNRIYRTSSVDGRDLLLLTNSGEQSISVFDAERLEEIERIALPANPTALSFHPSRPAAYVSFQDDHVRELDLTAWRFVNEMPTLREPDASYVLAGGR</sequence>
<dbReference type="InterPro" id="IPR051200">
    <property type="entry name" value="Host-pathogen_enzymatic-act"/>
</dbReference>
<dbReference type="InterPro" id="IPR011048">
    <property type="entry name" value="Haem_d1_sf"/>
</dbReference>
<proteinExistence type="predicted"/>
<organism evidence="1 2">
    <name type="scientific">Paraburkholderia tuberum</name>
    <dbReference type="NCBI Taxonomy" id="157910"/>
    <lineage>
        <taxon>Bacteria</taxon>
        <taxon>Pseudomonadati</taxon>
        <taxon>Pseudomonadota</taxon>
        <taxon>Betaproteobacteria</taxon>
        <taxon>Burkholderiales</taxon>
        <taxon>Burkholderiaceae</taxon>
        <taxon>Paraburkholderia</taxon>
    </lineage>
</organism>